<evidence type="ECO:0000313" key="2">
    <source>
        <dbReference type="EMBL" id="GIY18908.1"/>
    </source>
</evidence>
<name>A0AAV4R9C8_9ARAC</name>
<keyword evidence="3" id="KW-1185">Reference proteome</keyword>
<comment type="caution">
    <text evidence="2">The sequence shown here is derived from an EMBL/GenBank/DDBJ whole genome shotgun (WGS) entry which is preliminary data.</text>
</comment>
<evidence type="ECO:0000313" key="3">
    <source>
        <dbReference type="Proteomes" id="UP001054837"/>
    </source>
</evidence>
<feature type="region of interest" description="Disordered" evidence="1">
    <location>
        <begin position="32"/>
        <end position="65"/>
    </location>
</feature>
<sequence length="89" mass="9698">MDCSNPGAGVTRAKNVRLVTGGLWSEDAEPPVVRAAGGGRQGRREAVVGVPRQPVEPVPPEESGGPVTRLFRRFFDYLRRAIARRNNSE</sequence>
<dbReference type="Proteomes" id="UP001054837">
    <property type="component" value="Unassembled WGS sequence"/>
</dbReference>
<dbReference type="AlphaFoldDB" id="A0AAV4R9C8"/>
<protein>
    <submittedName>
        <fullName evidence="2">Uncharacterized protein</fullName>
    </submittedName>
</protein>
<accession>A0AAV4R9C8</accession>
<reference evidence="2 3" key="1">
    <citation type="submission" date="2021-06" db="EMBL/GenBank/DDBJ databases">
        <title>Caerostris darwini draft genome.</title>
        <authorList>
            <person name="Kono N."/>
            <person name="Arakawa K."/>
        </authorList>
    </citation>
    <scope>NUCLEOTIDE SEQUENCE [LARGE SCALE GENOMIC DNA]</scope>
</reference>
<organism evidence="2 3">
    <name type="scientific">Caerostris darwini</name>
    <dbReference type="NCBI Taxonomy" id="1538125"/>
    <lineage>
        <taxon>Eukaryota</taxon>
        <taxon>Metazoa</taxon>
        <taxon>Ecdysozoa</taxon>
        <taxon>Arthropoda</taxon>
        <taxon>Chelicerata</taxon>
        <taxon>Arachnida</taxon>
        <taxon>Araneae</taxon>
        <taxon>Araneomorphae</taxon>
        <taxon>Entelegynae</taxon>
        <taxon>Araneoidea</taxon>
        <taxon>Araneidae</taxon>
        <taxon>Caerostris</taxon>
    </lineage>
</organism>
<proteinExistence type="predicted"/>
<gene>
    <name evidence="2" type="ORF">CDAR_182561</name>
</gene>
<dbReference type="EMBL" id="BPLQ01005968">
    <property type="protein sequence ID" value="GIY18908.1"/>
    <property type="molecule type" value="Genomic_DNA"/>
</dbReference>
<evidence type="ECO:0000256" key="1">
    <source>
        <dbReference type="SAM" id="MobiDB-lite"/>
    </source>
</evidence>